<keyword evidence="3 5" id="KW-0326">Glycosidase</keyword>
<keyword evidence="6" id="KW-1185">Reference proteome</keyword>
<comment type="similarity">
    <text evidence="3">Belongs to the glycosyl hydrolase 24 family.</text>
</comment>
<dbReference type="EC" id="3.2.1.17" evidence="3"/>
<dbReference type="InterPro" id="IPR002196">
    <property type="entry name" value="Glyco_hydro_24"/>
</dbReference>
<dbReference type="RefSeq" id="WP_373465557.1">
    <property type="nucleotide sequence ID" value="NZ_JAUTBL010000002.1"/>
</dbReference>
<keyword evidence="3 5" id="KW-0378">Hydrolase</keyword>
<gene>
    <name evidence="5" type="ORF">QE369_002520</name>
    <name evidence="4" type="ORF">QE408_003244</name>
</gene>
<protein>
    <recommendedName>
        <fullName evidence="3">Lysozyme</fullName>
        <ecNumber evidence="3">3.2.1.17</ecNumber>
    </recommendedName>
</protein>
<comment type="catalytic activity">
    <reaction evidence="3">
        <text>Hydrolysis of (1-&gt;4)-beta-linkages between N-acetylmuramic acid and N-acetyl-D-glucosamine residues in a peptidoglycan and between N-acetyl-D-glucosamine residues in chitodextrins.</text>
        <dbReference type="EC" id="3.2.1.17"/>
    </reaction>
</comment>
<reference evidence="5" key="1">
    <citation type="submission" date="2023-08" db="EMBL/GenBank/DDBJ databases">
        <title>Functional and genomic diversity of the sorghum phyllosphere microbiome.</title>
        <authorList>
            <person name="Shade A."/>
        </authorList>
    </citation>
    <scope>NUCLEOTIDE SEQUENCE</scope>
    <source>
        <strain evidence="5">SORGH_AS_0974</strain>
        <strain evidence="4 6">SORGH_AS_1126</strain>
    </source>
</reference>
<evidence type="ECO:0000313" key="5">
    <source>
        <dbReference type="EMBL" id="MDR6102323.1"/>
    </source>
</evidence>
<dbReference type="InterPro" id="IPR023346">
    <property type="entry name" value="Lysozyme-like_dom_sf"/>
</dbReference>
<dbReference type="EMBL" id="JAVIZC010000003">
    <property type="protein sequence ID" value="MDR6102323.1"/>
    <property type="molecule type" value="Genomic_DNA"/>
</dbReference>
<evidence type="ECO:0000313" key="7">
    <source>
        <dbReference type="Proteomes" id="UP001255601"/>
    </source>
</evidence>
<evidence type="ECO:0000256" key="1">
    <source>
        <dbReference type="ARBA" id="ARBA00022529"/>
    </source>
</evidence>
<dbReference type="EMBL" id="JAUTBL010000002">
    <property type="protein sequence ID" value="MDQ1186101.1"/>
    <property type="molecule type" value="Genomic_DNA"/>
</dbReference>
<dbReference type="GO" id="GO:0016998">
    <property type="term" value="P:cell wall macromolecule catabolic process"/>
    <property type="evidence" value="ECO:0007669"/>
    <property type="project" value="InterPro"/>
</dbReference>
<dbReference type="GO" id="GO:0003796">
    <property type="term" value="F:lysozyme activity"/>
    <property type="evidence" value="ECO:0007669"/>
    <property type="project" value="UniProtKB-EC"/>
</dbReference>
<dbReference type="InterPro" id="IPR023347">
    <property type="entry name" value="Lysozyme_dom_sf"/>
</dbReference>
<dbReference type="GO" id="GO:0042742">
    <property type="term" value="P:defense response to bacterium"/>
    <property type="evidence" value="ECO:0007669"/>
    <property type="project" value="UniProtKB-KW"/>
</dbReference>
<evidence type="ECO:0000313" key="6">
    <source>
        <dbReference type="Proteomes" id="UP001224781"/>
    </source>
</evidence>
<dbReference type="PANTHER" id="PTHR38107">
    <property type="match status" value="1"/>
</dbReference>
<sequence>MPWEGLVLRSHWDPFAKIYDICYGKTRINGKPVAPGMTFTQPQCKDMLLRRVHHDYYKQIVQYSPNLSKAPTSVRASMISGSYNFGVGAWCRSTAKALVDAGQWKAACEAQTRFQQGRRLVNRREMGDAQRLGEAELCVSGL</sequence>
<dbReference type="Gene3D" id="1.10.530.40">
    <property type="match status" value="1"/>
</dbReference>
<dbReference type="Pfam" id="PF00959">
    <property type="entry name" value="Phage_lysozyme"/>
    <property type="match status" value="1"/>
</dbReference>
<evidence type="ECO:0000256" key="2">
    <source>
        <dbReference type="ARBA" id="ARBA00022638"/>
    </source>
</evidence>
<accession>A0AAJ2ETA1</accession>
<keyword evidence="2 3" id="KW-0081">Bacteriolytic enzyme</keyword>
<dbReference type="AlphaFoldDB" id="A0AAJ2ETA1"/>
<dbReference type="GO" id="GO:0031640">
    <property type="term" value="P:killing of cells of another organism"/>
    <property type="evidence" value="ECO:0007669"/>
    <property type="project" value="UniProtKB-KW"/>
</dbReference>
<dbReference type="SUPFAM" id="SSF53955">
    <property type="entry name" value="Lysozyme-like"/>
    <property type="match status" value="1"/>
</dbReference>
<dbReference type="Proteomes" id="UP001255601">
    <property type="component" value="Unassembled WGS sequence"/>
</dbReference>
<evidence type="ECO:0000313" key="4">
    <source>
        <dbReference type="EMBL" id="MDQ1186101.1"/>
    </source>
</evidence>
<comment type="caution">
    <text evidence="5">The sequence shown here is derived from an EMBL/GenBank/DDBJ whole genome shotgun (WGS) entry which is preliminary data.</text>
</comment>
<dbReference type="InterPro" id="IPR051018">
    <property type="entry name" value="Bacteriophage_GH24"/>
</dbReference>
<dbReference type="GO" id="GO:0009253">
    <property type="term" value="P:peptidoglycan catabolic process"/>
    <property type="evidence" value="ECO:0007669"/>
    <property type="project" value="InterPro"/>
</dbReference>
<evidence type="ECO:0000256" key="3">
    <source>
        <dbReference type="RuleBase" id="RU003788"/>
    </source>
</evidence>
<name>A0AAJ2ETA1_9HYPH</name>
<proteinExistence type="inferred from homology"/>
<dbReference type="PANTHER" id="PTHR38107:SF3">
    <property type="entry name" value="LYSOZYME RRRD-RELATED"/>
    <property type="match status" value="1"/>
</dbReference>
<organism evidence="5 7">
    <name type="scientific">Agrobacterium larrymoorei</name>
    <dbReference type="NCBI Taxonomy" id="160699"/>
    <lineage>
        <taxon>Bacteria</taxon>
        <taxon>Pseudomonadati</taxon>
        <taxon>Pseudomonadota</taxon>
        <taxon>Alphaproteobacteria</taxon>
        <taxon>Hyphomicrobiales</taxon>
        <taxon>Rhizobiaceae</taxon>
        <taxon>Rhizobium/Agrobacterium group</taxon>
        <taxon>Agrobacterium</taxon>
    </lineage>
</organism>
<keyword evidence="1 3" id="KW-0929">Antimicrobial</keyword>
<dbReference type="Proteomes" id="UP001224781">
    <property type="component" value="Unassembled WGS sequence"/>
</dbReference>